<dbReference type="InterPro" id="IPR051026">
    <property type="entry name" value="PI/PC_transfer"/>
</dbReference>
<feature type="non-terminal residue" evidence="1">
    <location>
        <position position="1"/>
    </location>
</feature>
<keyword evidence="2" id="KW-1185">Reference proteome</keyword>
<name>A0A7J9BQ29_GOSGO</name>
<protein>
    <submittedName>
        <fullName evidence="1">Uncharacterized protein</fullName>
    </submittedName>
</protein>
<gene>
    <name evidence="1" type="ORF">Gogos_011671</name>
</gene>
<proteinExistence type="predicted"/>
<reference evidence="1 2" key="1">
    <citation type="journal article" date="2019" name="Genome Biol. Evol.">
        <title>Insights into the evolution of the New World diploid cottons (Gossypium, subgenus Houzingenia) based on genome sequencing.</title>
        <authorList>
            <person name="Grover C.E."/>
            <person name="Arick M.A. 2nd"/>
            <person name="Thrash A."/>
            <person name="Conover J.L."/>
            <person name="Sanders W.S."/>
            <person name="Peterson D.G."/>
            <person name="Frelichowski J.E."/>
            <person name="Scheffler J.A."/>
            <person name="Scheffler B.E."/>
            <person name="Wendel J.F."/>
        </authorList>
    </citation>
    <scope>NUCLEOTIDE SEQUENCE [LARGE SCALE GENOMIC DNA]</scope>
    <source>
        <strain evidence="1">5</strain>
        <tissue evidence="1">Leaf</tissue>
    </source>
</reference>
<dbReference type="PANTHER" id="PTHR45657:SF38">
    <property type="entry name" value="CRAL-TRIO DOMAIN-CONTAINING PROTEIN"/>
    <property type="match status" value="1"/>
</dbReference>
<evidence type="ECO:0000313" key="1">
    <source>
        <dbReference type="EMBL" id="MBA0738289.1"/>
    </source>
</evidence>
<evidence type="ECO:0000313" key="2">
    <source>
        <dbReference type="Proteomes" id="UP000593579"/>
    </source>
</evidence>
<dbReference type="PANTHER" id="PTHR45657">
    <property type="entry name" value="CRAL-TRIO DOMAIN-CONTAINING PROTEIN YKL091C-RELATED"/>
    <property type="match status" value="1"/>
</dbReference>
<dbReference type="OrthoDB" id="1708889at2759"/>
<comment type="caution">
    <text evidence="1">The sequence shown here is derived from an EMBL/GenBank/DDBJ whole genome shotgun (WGS) entry which is preliminary data.</text>
</comment>
<dbReference type="EMBL" id="JABEZY010000005">
    <property type="protein sequence ID" value="MBA0738289.1"/>
    <property type="molecule type" value="Genomic_DNA"/>
</dbReference>
<dbReference type="AlphaFoldDB" id="A0A7J9BQ29"/>
<sequence length="122" mass="14092">MVLHLMKKPSVSDLTCNIPDQHVESTFKDETRPPSPAPRFTEVDLVSSVVRRLGDLEEKVEMLQSKRFEMPHEKEELLNAAVCRVDALEAELISTKKALHEAWMRQEELLAYIDSKEEAKFR</sequence>
<organism evidence="1 2">
    <name type="scientific">Gossypium gossypioides</name>
    <name type="common">Mexican cotton</name>
    <name type="synonym">Selera gossypioides</name>
    <dbReference type="NCBI Taxonomy" id="34282"/>
    <lineage>
        <taxon>Eukaryota</taxon>
        <taxon>Viridiplantae</taxon>
        <taxon>Streptophyta</taxon>
        <taxon>Embryophyta</taxon>
        <taxon>Tracheophyta</taxon>
        <taxon>Spermatophyta</taxon>
        <taxon>Magnoliopsida</taxon>
        <taxon>eudicotyledons</taxon>
        <taxon>Gunneridae</taxon>
        <taxon>Pentapetalae</taxon>
        <taxon>rosids</taxon>
        <taxon>malvids</taxon>
        <taxon>Malvales</taxon>
        <taxon>Malvaceae</taxon>
        <taxon>Malvoideae</taxon>
        <taxon>Gossypium</taxon>
    </lineage>
</organism>
<accession>A0A7J9BQ29</accession>
<dbReference type="Proteomes" id="UP000593579">
    <property type="component" value="Unassembled WGS sequence"/>
</dbReference>